<protein>
    <submittedName>
        <fullName evidence="2">Uncharacterized protein</fullName>
    </submittedName>
</protein>
<dbReference type="EMBL" id="JAQQBS010000001">
    <property type="protein sequence ID" value="KAK0177144.1"/>
    <property type="molecule type" value="Genomic_DNA"/>
</dbReference>
<name>A0AA39KX92_9HYME</name>
<evidence type="ECO:0000313" key="3">
    <source>
        <dbReference type="Proteomes" id="UP001168990"/>
    </source>
</evidence>
<evidence type="ECO:0000256" key="1">
    <source>
        <dbReference type="SAM" id="MobiDB-lite"/>
    </source>
</evidence>
<dbReference type="Proteomes" id="UP001168990">
    <property type="component" value="Unassembled WGS sequence"/>
</dbReference>
<keyword evidence="3" id="KW-1185">Reference proteome</keyword>
<proteinExistence type="predicted"/>
<accession>A0AA39KX92</accession>
<feature type="compositionally biased region" description="Basic and acidic residues" evidence="1">
    <location>
        <begin position="21"/>
        <end position="30"/>
    </location>
</feature>
<reference evidence="2" key="1">
    <citation type="journal article" date="2023" name="bioRxiv">
        <title>Scaffold-level genome assemblies of two parasitoid biocontrol wasps reveal the parthenogenesis mechanism and an associated novel virus.</title>
        <authorList>
            <person name="Inwood S."/>
            <person name="Skelly J."/>
            <person name="Guhlin J."/>
            <person name="Harrop T."/>
            <person name="Goldson S."/>
            <person name="Dearden P."/>
        </authorList>
    </citation>
    <scope>NUCLEOTIDE SEQUENCE</scope>
    <source>
        <strain evidence="2">Irish</strain>
        <tissue evidence="2">Whole body</tissue>
    </source>
</reference>
<gene>
    <name evidence="2" type="ORF">PV328_001223</name>
</gene>
<organism evidence="2 3">
    <name type="scientific">Microctonus aethiopoides</name>
    <dbReference type="NCBI Taxonomy" id="144406"/>
    <lineage>
        <taxon>Eukaryota</taxon>
        <taxon>Metazoa</taxon>
        <taxon>Ecdysozoa</taxon>
        <taxon>Arthropoda</taxon>
        <taxon>Hexapoda</taxon>
        <taxon>Insecta</taxon>
        <taxon>Pterygota</taxon>
        <taxon>Neoptera</taxon>
        <taxon>Endopterygota</taxon>
        <taxon>Hymenoptera</taxon>
        <taxon>Apocrita</taxon>
        <taxon>Ichneumonoidea</taxon>
        <taxon>Braconidae</taxon>
        <taxon>Euphorinae</taxon>
        <taxon>Microctonus</taxon>
    </lineage>
</organism>
<sequence length="110" mass="12650">MFFEKSSHVQLHADDYDEDHGDNNNEDHADNATSEIGSNDINVTISIYTNYHEHFNGHLQFHTTFKKNNFGHSSAVCDRLWWENYQVGAELAIDDISEHVPTEDNLTAKQ</sequence>
<feature type="region of interest" description="Disordered" evidence="1">
    <location>
        <begin position="1"/>
        <end position="36"/>
    </location>
</feature>
<evidence type="ECO:0000313" key="2">
    <source>
        <dbReference type="EMBL" id="KAK0177144.1"/>
    </source>
</evidence>
<dbReference type="AlphaFoldDB" id="A0AA39KX92"/>
<comment type="caution">
    <text evidence="2">The sequence shown here is derived from an EMBL/GenBank/DDBJ whole genome shotgun (WGS) entry which is preliminary data.</text>
</comment>
<reference evidence="2" key="2">
    <citation type="submission" date="2023-03" db="EMBL/GenBank/DDBJ databases">
        <authorList>
            <person name="Inwood S.N."/>
            <person name="Skelly J.G."/>
            <person name="Guhlin J."/>
            <person name="Harrop T.W.R."/>
            <person name="Goldson S.G."/>
            <person name="Dearden P.K."/>
        </authorList>
    </citation>
    <scope>NUCLEOTIDE SEQUENCE</scope>
    <source>
        <strain evidence="2">Irish</strain>
        <tissue evidence="2">Whole body</tissue>
    </source>
</reference>
<feature type="compositionally biased region" description="Basic and acidic residues" evidence="1">
    <location>
        <begin position="1"/>
        <end position="14"/>
    </location>
</feature>